<dbReference type="EMBL" id="KP211803">
    <property type="protein sequence ID" value="ANV78913.1"/>
    <property type="molecule type" value="Genomic_DNA"/>
</dbReference>
<evidence type="ECO:0000313" key="3">
    <source>
        <dbReference type="EMBL" id="ANV78913.1"/>
    </source>
</evidence>
<dbReference type="AlphaFoldDB" id="A0A1B1T9H7"/>
<name>A0A1B1T9H7_9ARCH</name>
<evidence type="ECO:0000256" key="2">
    <source>
        <dbReference type="SAM" id="Phobius"/>
    </source>
</evidence>
<keyword evidence="2" id="KW-0812">Transmembrane</keyword>
<feature type="transmembrane region" description="Helical" evidence="2">
    <location>
        <begin position="217"/>
        <end position="236"/>
    </location>
</feature>
<sequence length="273" mass="30653">MPAERDPRAWWLDDDPFDKKNSKERNNGTRTNNSTFSSEQNPFQDILNDYFGAQERYIIPIHKGSIWHFSKIEIQHLTQATMAFTLALAFMASQGIFGAIGNPTNFIYSGVLYFIALTPAFLLHEIAHKIVARKYGCWAEFRANPAGLRFGVILAAILGIVFMAPGAVMVSGRTTKTQFGRIALAGPVTNISLWCLGIFIAFLMGGLNLHLDSMIRIWLWGNSILAAFNMLPFGPLDGKKIKTWSETTFYIWLTISLACIWITINYVSDILAF</sequence>
<proteinExistence type="predicted"/>
<feature type="transmembrane region" description="Helical" evidence="2">
    <location>
        <begin position="248"/>
        <end position="267"/>
    </location>
</feature>
<feature type="transmembrane region" description="Helical" evidence="2">
    <location>
        <begin position="148"/>
        <end position="170"/>
    </location>
</feature>
<dbReference type="PANTHER" id="PTHR35864">
    <property type="entry name" value="ZINC METALLOPROTEASE MJ0611-RELATED"/>
    <property type="match status" value="1"/>
</dbReference>
<dbReference type="InterPro" id="IPR052348">
    <property type="entry name" value="Metallopeptidase_M50B"/>
</dbReference>
<keyword evidence="2" id="KW-1133">Transmembrane helix</keyword>
<accession>A0A1B1T9H7</accession>
<feature type="compositionally biased region" description="Polar residues" evidence="1">
    <location>
        <begin position="28"/>
        <end position="39"/>
    </location>
</feature>
<feature type="transmembrane region" description="Helical" evidence="2">
    <location>
        <begin position="106"/>
        <end position="127"/>
    </location>
</feature>
<keyword evidence="2" id="KW-0472">Membrane</keyword>
<evidence type="ECO:0000256" key="1">
    <source>
        <dbReference type="SAM" id="MobiDB-lite"/>
    </source>
</evidence>
<reference evidence="3" key="2">
    <citation type="journal article" date="2015" name="ISME J.">
        <title>A new class of marine Euryarchaeota group II from the Mediterranean deep chlorophyll maximum.</title>
        <authorList>
            <person name="Martin-Cuadrado A.B."/>
            <person name="Garcia-Heredia I."/>
            <person name="Molto A.G."/>
            <person name="Lopez-Ubeda R."/>
            <person name="Kimes N."/>
            <person name="Lopez-Garcia P."/>
            <person name="Moreira D."/>
            <person name="Rodriguez-Valera F."/>
        </authorList>
    </citation>
    <scope>NUCLEOTIDE SEQUENCE</scope>
</reference>
<feature type="transmembrane region" description="Helical" evidence="2">
    <location>
        <begin position="182"/>
        <end position="205"/>
    </location>
</feature>
<protein>
    <recommendedName>
        <fullName evidence="4">Peptidase M50</fullName>
    </recommendedName>
</protein>
<dbReference type="PANTHER" id="PTHR35864:SF1">
    <property type="entry name" value="ZINC METALLOPROTEASE YWHC-RELATED"/>
    <property type="match status" value="1"/>
</dbReference>
<feature type="transmembrane region" description="Helical" evidence="2">
    <location>
        <begin position="80"/>
        <end position="100"/>
    </location>
</feature>
<feature type="compositionally biased region" description="Basic and acidic residues" evidence="1">
    <location>
        <begin position="17"/>
        <end position="27"/>
    </location>
</feature>
<feature type="region of interest" description="Disordered" evidence="1">
    <location>
        <begin position="1"/>
        <end position="39"/>
    </location>
</feature>
<reference evidence="3" key="1">
    <citation type="submission" date="2014-11" db="EMBL/GenBank/DDBJ databases">
        <authorList>
            <person name="Zhu J."/>
            <person name="Qi W."/>
            <person name="Song R."/>
        </authorList>
    </citation>
    <scope>NUCLEOTIDE SEQUENCE</scope>
</reference>
<organism evidence="3">
    <name type="scientific">uncultured Poseidoniia archaeon</name>
    <dbReference type="NCBI Taxonomy" id="1697135"/>
    <lineage>
        <taxon>Archaea</taxon>
        <taxon>Methanobacteriati</taxon>
        <taxon>Thermoplasmatota</taxon>
        <taxon>Candidatus Poseidoniia</taxon>
        <taxon>environmental samples</taxon>
    </lineage>
</organism>
<evidence type="ECO:0008006" key="4">
    <source>
        <dbReference type="Google" id="ProtNLM"/>
    </source>
</evidence>